<reference evidence="1" key="2">
    <citation type="submission" date="2018-09" db="EMBL/GenBank/DDBJ databases">
        <title>Giant CbK-like Caulobacter bacteriophages have genetically divergent genomes.</title>
        <authorList>
            <person name="Wilson K."/>
            <person name="Ely B."/>
        </authorList>
    </citation>
    <scope>NUCLEOTIDE SEQUENCE [LARGE SCALE GENOMIC DNA]</scope>
</reference>
<evidence type="ECO:0000313" key="2">
    <source>
        <dbReference type="Proteomes" id="UP000259026"/>
    </source>
</evidence>
<organism evidence="1 2">
    <name type="scientific">Caulobacter phage CcrPW</name>
    <dbReference type="NCBI Taxonomy" id="2283271"/>
    <lineage>
        <taxon>Viruses</taxon>
        <taxon>Duplodnaviria</taxon>
        <taxon>Heunggongvirae</taxon>
        <taxon>Uroviricota</taxon>
        <taxon>Caudoviricetes</taxon>
        <taxon>Jeanschmidtviridae</taxon>
        <taxon>Colossusvirus</taxon>
        <taxon>Colossusvirus PW</taxon>
    </lineage>
</organism>
<protein>
    <submittedName>
        <fullName evidence="1">Uncharacterized protein</fullName>
    </submittedName>
</protein>
<reference evidence="1" key="1">
    <citation type="submission" date="2018-07" db="EMBL/GenBank/DDBJ databases">
        <authorList>
            <person name="Quirk P.G."/>
            <person name="Krulwich T.A."/>
        </authorList>
    </citation>
    <scope>NUCLEOTIDE SEQUENCE</scope>
</reference>
<dbReference type="EMBL" id="MH588545">
    <property type="protein sequence ID" value="AXQ68897.1"/>
    <property type="molecule type" value="Genomic_DNA"/>
</dbReference>
<evidence type="ECO:0000313" key="1">
    <source>
        <dbReference type="EMBL" id="AXQ68897.1"/>
    </source>
</evidence>
<gene>
    <name evidence="1" type="ORF">CcrPW_gp358</name>
</gene>
<name>A0A385EDJ7_9CAUD</name>
<sequence length="126" mass="13960">MSIKAMMGGIKEVQIVVRADGSSEVLGLGDNVQIGYEWNGQAYPTLREAERAKMIEGDKESLQKVLQTLLNEPSIDGTCPPLRLPQSYRLAESLLANPRLRELFSMALSKIAKRPPETYADLRGND</sequence>
<accession>A0A385EDJ7</accession>
<proteinExistence type="predicted"/>
<keyword evidence="2" id="KW-1185">Reference proteome</keyword>
<dbReference type="Proteomes" id="UP000259026">
    <property type="component" value="Segment"/>
</dbReference>